<protein>
    <submittedName>
        <fullName evidence="3">Uncharacterized protein</fullName>
    </submittedName>
</protein>
<proteinExistence type="predicted"/>
<dbReference type="OrthoDB" id="72788at2759"/>
<keyword evidence="1" id="KW-0175">Coiled coil</keyword>
<dbReference type="AlphaFoldDB" id="A0A9W4IWU8"/>
<feature type="coiled-coil region" evidence="1">
    <location>
        <begin position="104"/>
        <end position="180"/>
    </location>
</feature>
<dbReference type="Proteomes" id="UP001152592">
    <property type="component" value="Unassembled WGS sequence"/>
</dbReference>
<feature type="compositionally biased region" description="Polar residues" evidence="2">
    <location>
        <begin position="20"/>
        <end position="31"/>
    </location>
</feature>
<feature type="compositionally biased region" description="Basic and acidic residues" evidence="2">
    <location>
        <begin position="35"/>
        <end position="47"/>
    </location>
</feature>
<accession>A0A9W4IWU8</accession>
<gene>
    <name evidence="3" type="ORF">PSALAMII_LOCUS3397</name>
</gene>
<evidence type="ECO:0000313" key="4">
    <source>
        <dbReference type="Proteomes" id="UP001152592"/>
    </source>
</evidence>
<comment type="caution">
    <text evidence="3">The sequence shown here is derived from an EMBL/GenBank/DDBJ whole genome shotgun (WGS) entry which is preliminary data.</text>
</comment>
<name>A0A9W4IWU8_9EURO</name>
<sequence length="270" mass="30763">MPSNRKPTLRARPRAPYLFKSTSQIEDSLSADTELDSRHLPRQEQLRESFVSSRCISQSPDSLASKTTAPSSQTKKKGGKEWNEIHRSCLEILGDADIDYQTLSAQMTQERKKAQHNLQQLQTENSQAKFTNRQLNMERRKALCEKQQCISKIQQLETDIAQLKQQLETANDQATEQMILQGIETELETVHGDLMGVATRMWKKIQEHQNKRFALDMPQSDVMQGAIWRESNGPFETLESSALPQLPLTSTFPLDNQQAISPMDQYADIS</sequence>
<reference evidence="3" key="1">
    <citation type="submission" date="2021-07" db="EMBL/GenBank/DDBJ databases">
        <authorList>
            <person name="Branca A.L. A."/>
        </authorList>
    </citation>
    <scope>NUCLEOTIDE SEQUENCE</scope>
</reference>
<evidence type="ECO:0000256" key="2">
    <source>
        <dbReference type="SAM" id="MobiDB-lite"/>
    </source>
</evidence>
<feature type="region of interest" description="Disordered" evidence="2">
    <location>
        <begin position="1"/>
        <end position="80"/>
    </location>
</feature>
<feature type="compositionally biased region" description="Polar residues" evidence="2">
    <location>
        <begin position="50"/>
        <end position="73"/>
    </location>
</feature>
<organism evidence="3 4">
    <name type="scientific">Penicillium salamii</name>
    <dbReference type="NCBI Taxonomy" id="1612424"/>
    <lineage>
        <taxon>Eukaryota</taxon>
        <taxon>Fungi</taxon>
        <taxon>Dikarya</taxon>
        <taxon>Ascomycota</taxon>
        <taxon>Pezizomycotina</taxon>
        <taxon>Eurotiomycetes</taxon>
        <taxon>Eurotiomycetidae</taxon>
        <taxon>Eurotiales</taxon>
        <taxon>Aspergillaceae</taxon>
        <taxon>Penicillium</taxon>
    </lineage>
</organism>
<dbReference type="EMBL" id="CAJVPD010000154">
    <property type="protein sequence ID" value="CAG8358103.1"/>
    <property type="molecule type" value="Genomic_DNA"/>
</dbReference>
<evidence type="ECO:0000313" key="3">
    <source>
        <dbReference type="EMBL" id="CAG8358103.1"/>
    </source>
</evidence>
<evidence type="ECO:0000256" key="1">
    <source>
        <dbReference type="SAM" id="Coils"/>
    </source>
</evidence>